<evidence type="ECO:0000259" key="4">
    <source>
        <dbReference type="Pfam" id="PF03178"/>
    </source>
</evidence>
<name>A0ABQ8F4T9_9FUNG</name>
<gene>
    <name evidence="7" type="ORF">BASA50_008233</name>
</gene>
<comment type="subcellular location">
    <subcellularLocation>
        <location evidence="1">Nucleus</location>
    </subcellularLocation>
</comment>
<dbReference type="InterPro" id="IPR050358">
    <property type="entry name" value="RSE1/DDB1/CFT1"/>
</dbReference>
<evidence type="ECO:0000259" key="5">
    <source>
        <dbReference type="Pfam" id="PF10433"/>
    </source>
</evidence>
<feature type="domain" description="RSE1/DDB1/CPSF1 second beta-propeller" evidence="6">
    <location>
        <begin position="457"/>
        <end position="764"/>
    </location>
</feature>
<feature type="domain" description="RSE1/DDB1/CPSF1 C-terminal" evidence="4">
    <location>
        <begin position="812"/>
        <end position="1125"/>
    </location>
</feature>
<feature type="compositionally biased region" description="Polar residues" evidence="3">
    <location>
        <begin position="62"/>
        <end position="83"/>
    </location>
</feature>
<evidence type="ECO:0008006" key="9">
    <source>
        <dbReference type="Google" id="ProtNLM"/>
    </source>
</evidence>
<dbReference type="InterPro" id="IPR004871">
    <property type="entry name" value="RSE1/DDB1/CPSF1_C"/>
</dbReference>
<dbReference type="Pfam" id="PF23726">
    <property type="entry name" value="Beta-prop_RSE1_2nd"/>
    <property type="match status" value="1"/>
</dbReference>
<evidence type="ECO:0000313" key="8">
    <source>
        <dbReference type="Proteomes" id="UP001648503"/>
    </source>
</evidence>
<dbReference type="InterPro" id="IPR058543">
    <property type="entry name" value="Beta-prop_RSE1/DDB1/CPSF1_2nd"/>
</dbReference>
<proteinExistence type="predicted"/>
<dbReference type="SUPFAM" id="SSF50978">
    <property type="entry name" value="WD40 repeat-like"/>
    <property type="match status" value="1"/>
</dbReference>
<dbReference type="Gene3D" id="2.130.10.10">
    <property type="entry name" value="YVTN repeat-like/Quinoprotein amine dehydrogenase"/>
    <property type="match status" value="3"/>
</dbReference>
<keyword evidence="2" id="KW-0539">Nucleus</keyword>
<reference evidence="7 8" key="1">
    <citation type="submission" date="2021-02" db="EMBL/GenBank/DDBJ databases">
        <title>Variation within the Batrachochytrium salamandrivorans European outbreak.</title>
        <authorList>
            <person name="Kelly M."/>
            <person name="Pasmans F."/>
            <person name="Shea T.P."/>
            <person name="Munoz J.F."/>
            <person name="Carranza S."/>
            <person name="Cuomo C.A."/>
            <person name="Martel A."/>
        </authorList>
    </citation>
    <scope>NUCLEOTIDE SEQUENCE [LARGE SCALE GENOMIC DNA]</scope>
    <source>
        <strain evidence="7 8">AMFP18/2</strain>
    </source>
</reference>
<comment type="caution">
    <text evidence="7">The sequence shown here is derived from an EMBL/GenBank/DDBJ whole genome shotgun (WGS) entry which is preliminary data.</text>
</comment>
<evidence type="ECO:0000256" key="2">
    <source>
        <dbReference type="ARBA" id="ARBA00023242"/>
    </source>
</evidence>
<dbReference type="PANTHER" id="PTHR10644">
    <property type="entry name" value="DNA REPAIR/RNA PROCESSING CPSF FAMILY"/>
    <property type="match status" value="1"/>
</dbReference>
<accession>A0ABQ8F4T9</accession>
<dbReference type="Proteomes" id="UP001648503">
    <property type="component" value="Unassembled WGS sequence"/>
</dbReference>
<evidence type="ECO:0000256" key="3">
    <source>
        <dbReference type="SAM" id="MobiDB-lite"/>
    </source>
</evidence>
<dbReference type="Pfam" id="PF10433">
    <property type="entry name" value="Beta-prop_RSE1_1st"/>
    <property type="match status" value="1"/>
</dbReference>
<dbReference type="EMBL" id="JAFCIX010000389">
    <property type="protein sequence ID" value="KAH6592188.1"/>
    <property type="molecule type" value="Genomic_DNA"/>
</dbReference>
<evidence type="ECO:0000313" key="7">
    <source>
        <dbReference type="EMBL" id="KAH6592188.1"/>
    </source>
</evidence>
<sequence length="1161" mass="127867">MLYHVTAHKPDSVSCAIRANFTGPTDINLIISKWTHLQIYLLVNNDLLASAHHHTDNHSSRPDPSSVTASSESGSNPSTKTLARQSLRMVTDVPIYGRIASIHAFRPENRDTDLLVISTERCNVVVLSFDPMTQRLVPEATGHFNDPMARLADPGQLGLVDPQNRLIGLHISQGMFKVIPIYHSQISPSSWHSLVNSSQSVKGKGKARPPIPGEFGEAFNARMDELLVVSLALLHTPTDKHPILAVLHQDSKESRFVTQYDVMIKEKKLVLKYSAVKVENGSALLIPVPLAAGGGVLVVGEQCIALHSPSLQKPIVLPIKATLIKCFNQVDAGFRYLLGDYEGQLYILVIIFGNGIARELKMTLVGQTVQASSIAYLTDGYLFIASHFGDSELQLIVPEDADTGNVLSLCETFPNLAPISDFCVVDIEKQGQVQLVACSGAQRDGSLRIIRNGIGVEEIGQLEDMQEMTGVWGVKPFSAARFDHLLVLSFIGETRLQKLDGDAMGEVDLAGGFRTLERTLWCQNMPLDLLVQITPSCVVVMTANEWVTVSEWSPPPEHIITHASVYHNMVLISLGGGFLYLLEASNQTLLVKSMIQLDREVSCLHICRLDALNVSICAAGCWGDNSIRLFNVPDLLEIRKDILAGDTIPRSILLVEFDNAPYLLVSLGDGQLFNFHINASLELTERKKITLGTQPITLRRFQSNGRTHVFAASDRPTVIFVKSGQLLYSNVNVREVSHVSQFNSPMAEGGLAFSSDGVLKIGTIETVQKLHIKTVKLGETPRRIAYHEKSHTFGILTIFSRNLPNGDLADISCLRILDGQGYDILDSIELQPFEIASSLIVTQLTDDDTEYYVVGTGFAFPHEDEPVRGRILIFTVVDMRHLQLVHEYEIRGSAYSMVSVHGRLIAGVNSNVLVLRWNSDTLILELQSTNHGHVLALSLAVRGDFVLVADLIKSITLLQFDLTTESLTELAHDHDSNWMAAVEAISDDTFLGADSSMNLFALGKQSDAVSEEERQRLRPEGWFHLGELVNQFRKGSLTLHVADDALTPPATPEILYCTVHGTIGVVARIASDDTAKVLCALQEALQAIVQGVGGLIHSDWRRYRTERRTIDSAGIIDGDLIELFLELERGMQEHVAAEVSRNASITFEALIKMVEDLTRIH</sequence>
<feature type="region of interest" description="Disordered" evidence="3">
    <location>
        <begin position="53"/>
        <end position="83"/>
    </location>
</feature>
<dbReference type="Gene3D" id="1.10.150.910">
    <property type="match status" value="1"/>
</dbReference>
<feature type="domain" description="RSE1/DDB1/CPSF1 first beta-propeller" evidence="5">
    <location>
        <begin position="85"/>
        <end position="395"/>
    </location>
</feature>
<protein>
    <recommendedName>
        <fullName evidence="9">DNA damage-binding protein 1</fullName>
    </recommendedName>
</protein>
<keyword evidence="8" id="KW-1185">Reference proteome</keyword>
<evidence type="ECO:0000259" key="6">
    <source>
        <dbReference type="Pfam" id="PF23726"/>
    </source>
</evidence>
<dbReference type="InterPro" id="IPR036322">
    <property type="entry name" value="WD40_repeat_dom_sf"/>
</dbReference>
<dbReference type="InterPro" id="IPR015943">
    <property type="entry name" value="WD40/YVTN_repeat-like_dom_sf"/>
</dbReference>
<evidence type="ECO:0000256" key="1">
    <source>
        <dbReference type="ARBA" id="ARBA00004123"/>
    </source>
</evidence>
<dbReference type="InterPro" id="IPR018846">
    <property type="entry name" value="Beta-prop_RSE1/DDB1/CPSF1_1st"/>
</dbReference>
<dbReference type="Pfam" id="PF03178">
    <property type="entry name" value="CPSF_A"/>
    <property type="match status" value="1"/>
</dbReference>
<organism evidence="7 8">
    <name type="scientific">Batrachochytrium salamandrivorans</name>
    <dbReference type="NCBI Taxonomy" id="1357716"/>
    <lineage>
        <taxon>Eukaryota</taxon>
        <taxon>Fungi</taxon>
        <taxon>Fungi incertae sedis</taxon>
        <taxon>Chytridiomycota</taxon>
        <taxon>Chytridiomycota incertae sedis</taxon>
        <taxon>Chytridiomycetes</taxon>
        <taxon>Rhizophydiales</taxon>
        <taxon>Rhizophydiales incertae sedis</taxon>
        <taxon>Batrachochytrium</taxon>
    </lineage>
</organism>